<dbReference type="KEGG" id="vg:18566083"/>
<dbReference type="RefSeq" id="YP_009018160.1">
    <property type="nucleotide sequence ID" value="NC_023738.1"/>
</dbReference>
<evidence type="ECO:0000259" key="1">
    <source>
        <dbReference type="Pfam" id="PF18909"/>
    </source>
</evidence>
<name>G1FGL4_9CAUD</name>
<protein>
    <recommendedName>
        <fullName evidence="1">dATP/dGTP diphosphohydrolase N-terminal domain-containing protein</fullName>
    </recommendedName>
</protein>
<evidence type="ECO:0000313" key="2">
    <source>
        <dbReference type="EMBL" id="AEJ94071.1"/>
    </source>
</evidence>
<dbReference type="Pfam" id="PF18909">
    <property type="entry name" value="dGTP_diPhyd_N"/>
    <property type="match status" value="1"/>
</dbReference>
<evidence type="ECO:0000313" key="3">
    <source>
        <dbReference type="Proteomes" id="UP000008391"/>
    </source>
</evidence>
<feature type="domain" description="dATP/dGTP diphosphohydrolase N-terminal" evidence="1">
    <location>
        <begin position="12"/>
        <end position="121"/>
    </location>
</feature>
<dbReference type="Proteomes" id="UP000008391">
    <property type="component" value="Segment"/>
</dbReference>
<dbReference type="InterPro" id="IPR044038">
    <property type="entry name" value="dATP/dGTP_diPOhydrolase_N"/>
</dbReference>
<proteinExistence type="predicted"/>
<organism evidence="2 3">
    <name type="scientific">Mycobacterium phage Thibault</name>
    <dbReference type="NCBI Taxonomy" id="1052673"/>
    <lineage>
        <taxon>Viruses</taxon>
        <taxon>Duplodnaviria</taxon>
        <taxon>Heunggongvirae</taxon>
        <taxon>Uroviricota</taxon>
        <taxon>Caudoviricetes</taxon>
        <taxon>Omegavirus</taxon>
        <taxon>Omegavirus thibault</taxon>
    </lineage>
</organism>
<keyword evidence="3" id="KW-1185">Reference proteome</keyword>
<gene>
    <name evidence="2" type="primary">149</name>
    <name evidence="2" type="ORF">THIBAULT_149</name>
</gene>
<dbReference type="EMBL" id="JN201525">
    <property type="protein sequence ID" value="AEJ94071.1"/>
    <property type="molecule type" value="Genomic_DNA"/>
</dbReference>
<dbReference type="GeneID" id="18566083"/>
<sequence>MTVKEEIRTVSSTGARKGTKMCRPDLIPAKAHMELATHYAHGAAKYTEYDNKGNVTHEGGNNWRLGYEWSKSIAALERHLLAFKSGEDYDAEFGSKHIIAAAWHCMTLATFMDEHPEFDDRWSTISKRT</sequence>
<reference evidence="2 3" key="1">
    <citation type="journal article" date="2012" name="J. Virol.">
        <title>Complete Genome Sequences of 138 Mycobacteriophages.</title>
        <authorList>
            <consortium name="the Science Education Alliance Phage Hunters Advancing Genomics and Evolutionary Science Program"/>
            <consortium name="the KwaZulu-Natal Research Institute for Tuberculosis and HIV Mycobacterial Genetics Course Students"/>
            <consortium name="the Phage Hunters Integrating Research and Education Program"/>
            <person name="Hatfull G.F."/>
        </authorList>
    </citation>
    <scope>NUCLEOTIDE SEQUENCE [LARGE SCALE GENOMIC DNA]</scope>
</reference>
<dbReference type="OrthoDB" id="12789at10239"/>
<accession>G1FGL4</accession>